<dbReference type="InterPro" id="IPR027417">
    <property type="entry name" value="P-loop_NTPase"/>
</dbReference>
<evidence type="ECO:0000256" key="11">
    <source>
        <dbReference type="HAMAP-Rule" id="MF_00109"/>
    </source>
</evidence>
<keyword evidence="7 11" id="KW-0418">Kinase</keyword>
<feature type="binding site" evidence="11">
    <location>
        <position position="82"/>
    </location>
    <ligand>
        <name>substrate</name>
    </ligand>
</feature>
<comment type="function">
    <text evidence="11">Catalyzes the specific phosphorylation of the 3-hydroxyl group of shikimic acid using ATP as a cosubstrate.</text>
</comment>
<feature type="binding site" evidence="11">
    <location>
        <position position="38"/>
    </location>
    <ligand>
        <name>substrate</name>
    </ligand>
</feature>
<comment type="similarity">
    <text evidence="2 11">Belongs to the shikimate kinase family.</text>
</comment>
<organism evidence="12 13">
    <name type="scientific">Microbacterium limosum</name>
    <dbReference type="NCBI Taxonomy" id="3079935"/>
    <lineage>
        <taxon>Bacteria</taxon>
        <taxon>Bacillati</taxon>
        <taxon>Actinomycetota</taxon>
        <taxon>Actinomycetes</taxon>
        <taxon>Micrococcales</taxon>
        <taxon>Microbacteriaceae</taxon>
        <taxon>Microbacterium</taxon>
    </lineage>
</organism>
<evidence type="ECO:0000313" key="12">
    <source>
        <dbReference type="EMBL" id="WOQ70817.1"/>
    </source>
</evidence>
<feature type="binding site" evidence="11">
    <location>
        <position position="20"/>
    </location>
    <ligand>
        <name>Mg(2+)</name>
        <dbReference type="ChEBI" id="CHEBI:18420"/>
    </ligand>
</feature>
<dbReference type="GO" id="GO:0009073">
    <property type="term" value="P:aromatic amino acid family biosynthetic process"/>
    <property type="evidence" value="ECO:0007669"/>
    <property type="project" value="UniProtKB-KW"/>
</dbReference>
<dbReference type="PRINTS" id="PR01100">
    <property type="entry name" value="SHIKIMTKNASE"/>
</dbReference>
<evidence type="ECO:0000256" key="6">
    <source>
        <dbReference type="ARBA" id="ARBA00022741"/>
    </source>
</evidence>
<dbReference type="GO" id="GO:0005524">
    <property type="term" value="F:ATP binding"/>
    <property type="evidence" value="ECO:0007669"/>
    <property type="project" value="UniProtKB-UniRule"/>
</dbReference>
<accession>A0AAU0MKL7</accession>
<gene>
    <name evidence="11" type="primary">aroK</name>
    <name evidence="12" type="ORF">RYJ27_06430</name>
</gene>
<dbReference type="InterPro" id="IPR031322">
    <property type="entry name" value="Shikimate/glucono_kinase"/>
</dbReference>
<comment type="subunit">
    <text evidence="11">Monomer.</text>
</comment>
<evidence type="ECO:0000256" key="9">
    <source>
        <dbReference type="ARBA" id="ARBA00023141"/>
    </source>
</evidence>
<feature type="binding site" evidence="11">
    <location>
        <position position="137"/>
    </location>
    <ligand>
        <name>substrate</name>
    </ligand>
</feature>
<keyword evidence="6 11" id="KW-0547">Nucleotide-binding</keyword>
<dbReference type="Pfam" id="PF01202">
    <property type="entry name" value="SKI"/>
    <property type="match status" value="1"/>
</dbReference>
<dbReference type="PANTHER" id="PTHR21087:SF16">
    <property type="entry name" value="SHIKIMATE KINASE 1, CHLOROPLASTIC"/>
    <property type="match status" value="1"/>
</dbReference>
<keyword evidence="4 11" id="KW-0028">Amino-acid biosynthesis</keyword>
<dbReference type="InterPro" id="IPR023000">
    <property type="entry name" value="Shikimate_kinase_CS"/>
</dbReference>
<keyword evidence="5 11" id="KW-0808">Transferase</keyword>
<feature type="binding site" evidence="11">
    <location>
        <position position="61"/>
    </location>
    <ligand>
        <name>substrate</name>
    </ligand>
</feature>
<reference evidence="12 13" key="1">
    <citation type="submission" date="2023-10" db="EMBL/GenBank/DDBJ databases">
        <title>Y20.</title>
        <authorList>
            <person name="Zhang G."/>
            <person name="Ding Y."/>
        </authorList>
    </citation>
    <scope>NUCLEOTIDE SEQUENCE [LARGE SCALE GENOMIC DNA]</scope>
    <source>
        <strain evidence="12 13">Y20</strain>
    </source>
</reference>
<evidence type="ECO:0000256" key="1">
    <source>
        <dbReference type="ARBA" id="ARBA00004842"/>
    </source>
</evidence>
<feature type="binding site" evidence="11">
    <location>
        <begin position="16"/>
        <end position="21"/>
    </location>
    <ligand>
        <name>ATP</name>
        <dbReference type="ChEBI" id="CHEBI:30616"/>
    </ligand>
</feature>
<keyword evidence="11" id="KW-0963">Cytoplasm</keyword>
<dbReference type="Gene3D" id="3.40.50.300">
    <property type="entry name" value="P-loop containing nucleotide triphosphate hydrolases"/>
    <property type="match status" value="1"/>
</dbReference>
<dbReference type="GO" id="GO:0005829">
    <property type="term" value="C:cytosol"/>
    <property type="evidence" value="ECO:0007669"/>
    <property type="project" value="TreeGrafter"/>
</dbReference>
<dbReference type="EC" id="2.7.1.71" evidence="3 11"/>
<evidence type="ECO:0000256" key="3">
    <source>
        <dbReference type="ARBA" id="ARBA00012154"/>
    </source>
</evidence>
<keyword evidence="11" id="KW-0479">Metal-binding</keyword>
<keyword evidence="9 11" id="KW-0057">Aromatic amino acid biosynthesis</keyword>
<dbReference type="RefSeq" id="WP_330171885.1">
    <property type="nucleotide sequence ID" value="NZ_CP137080.1"/>
</dbReference>
<dbReference type="EMBL" id="CP137080">
    <property type="protein sequence ID" value="WOQ70817.1"/>
    <property type="molecule type" value="Genomic_DNA"/>
</dbReference>
<feature type="binding site" evidence="11">
    <location>
        <position position="118"/>
    </location>
    <ligand>
        <name>ATP</name>
        <dbReference type="ChEBI" id="CHEBI:30616"/>
    </ligand>
</feature>
<comment type="pathway">
    <text evidence="1 11">Metabolic intermediate biosynthesis; chorismate biosynthesis; chorismate from D-erythrose 4-phosphate and phosphoenolpyruvate: step 5/7.</text>
</comment>
<comment type="catalytic activity">
    <reaction evidence="10 11">
        <text>shikimate + ATP = 3-phosphoshikimate + ADP + H(+)</text>
        <dbReference type="Rhea" id="RHEA:13121"/>
        <dbReference type="ChEBI" id="CHEBI:15378"/>
        <dbReference type="ChEBI" id="CHEBI:30616"/>
        <dbReference type="ChEBI" id="CHEBI:36208"/>
        <dbReference type="ChEBI" id="CHEBI:145989"/>
        <dbReference type="ChEBI" id="CHEBI:456216"/>
        <dbReference type="EC" id="2.7.1.71"/>
    </reaction>
</comment>
<dbReference type="GO" id="GO:0008652">
    <property type="term" value="P:amino acid biosynthetic process"/>
    <property type="evidence" value="ECO:0007669"/>
    <property type="project" value="UniProtKB-KW"/>
</dbReference>
<dbReference type="PANTHER" id="PTHR21087">
    <property type="entry name" value="SHIKIMATE KINASE"/>
    <property type="match status" value="1"/>
</dbReference>
<evidence type="ECO:0000256" key="4">
    <source>
        <dbReference type="ARBA" id="ARBA00022605"/>
    </source>
</evidence>
<dbReference type="GO" id="GO:0009423">
    <property type="term" value="P:chorismate biosynthetic process"/>
    <property type="evidence" value="ECO:0007669"/>
    <property type="project" value="UniProtKB-UniRule"/>
</dbReference>
<proteinExistence type="inferred from homology"/>
<dbReference type="KEGG" id="mliy:RYJ27_06430"/>
<evidence type="ECO:0000256" key="10">
    <source>
        <dbReference type="ARBA" id="ARBA00048567"/>
    </source>
</evidence>
<sequence>MSSPDGGALVLVGPMGSGKTSVGKRVARALGWSFTDTDALVVRENGPLPQLFATHGEAHFRALERDAVSRALAGGGVVSLGGGAVLDARTRSDLAAHRVALLTVDPHVVASRLGGAGRPLLDGEDPLARWQRILAERRPLYEEVADATFDTSSGPLSRVVEAIVTWAQAPLPPSSPAQSGIQETL</sequence>
<evidence type="ECO:0000256" key="8">
    <source>
        <dbReference type="ARBA" id="ARBA00022840"/>
    </source>
</evidence>
<evidence type="ECO:0000256" key="7">
    <source>
        <dbReference type="ARBA" id="ARBA00022777"/>
    </source>
</evidence>
<dbReference type="Proteomes" id="UP001329313">
    <property type="component" value="Chromosome"/>
</dbReference>
<evidence type="ECO:0000256" key="5">
    <source>
        <dbReference type="ARBA" id="ARBA00022679"/>
    </source>
</evidence>
<dbReference type="CDD" id="cd00464">
    <property type="entry name" value="SK"/>
    <property type="match status" value="1"/>
</dbReference>
<evidence type="ECO:0000256" key="2">
    <source>
        <dbReference type="ARBA" id="ARBA00006997"/>
    </source>
</evidence>
<comment type="cofactor">
    <cofactor evidence="11">
        <name>Mg(2+)</name>
        <dbReference type="ChEBI" id="CHEBI:18420"/>
    </cofactor>
    <text evidence="11">Binds 1 Mg(2+) ion per subunit.</text>
</comment>
<dbReference type="GO" id="GO:0004765">
    <property type="term" value="F:shikimate kinase activity"/>
    <property type="evidence" value="ECO:0007669"/>
    <property type="project" value="UniProtKB-UniRule"/>
</dbReference>
<dbReference type="HAMAP" id="MF_00109">
    <property type="entry name" value="Shikimate_kinase"/>
    <property type="match status" value="1"/>
</dbReference>
<evidence type="ECO:0000313" key="13">
    <source>
        <dbReference type="Proteomes" id="UP001329313"/>
    </source>
</evidence>
<protein>
    <recommendedName>
        <fullName evidence="3 11">Shikimate kinase</fullName>
        <shortName evidence="11">SK</shortName>
        <ecNumber evidence="3 11">2.7.1.71</ecNumber>
    </recommendedName>
</protein>
<dbReference type="SUPFAM" id="SSF52540">
    <property type="entry name" value="P-loop containing nucleoside triphosphate hydrolases"/>
    <property type="match status" value="1"/>
</dbReference>
<name>A0AAU0MKL7_9MICO</name>
<dbReference type="GO" id="GO:0000287">
    <property type="term" value="F:magnesium ion binding"/>
    <property type="evidence" value="ECO:0007669"/>
    <property type="project" value="UniProtKB-UniRule"/>
</dbReference>
<comment type="subcellular location">
    <subcellularLocation>
        <location evidence="11">Cytoplasm</location>
    </subcellularLocation>
</comment>
<keyword evidence="8 11" id="KW-0067">ATP-binding</keyword>
<keyword evidence="11" id="KW-0460">Magnesium</keyword>
<dbReference type="PROSITE" id="PS01128">
    <property type="entry name" value="SHIKIMATE_KINASE"/>
    <property type="match status" value="1"/>
</dbReference>
<keyword evidence="13" id="KW-1185">Reference proteome</keyword>
<dbReference type="InterPro" id="IPR000623">
    <property type="entry name" value="Shikimate_kinase/TSH1"/>
</dbReference>
<dbReference type="AlphaFoldDB" id="A0AAU0MKL7"/>
<comment type="caution">
    <text evidence="11">Lacks conserved residue(s) required for the propagation of feature annotation.</text>
</comment>